<feature type="region of interest" description="Disordered" evidence="7">
    <location>
        <begin position="405"/>
        <end position="426"/>
    </location>
</feature>
<feature type="transmembrane region" description="Helical" evidence="8">
    <location>
        <begin position="65"/>
        <end position="88"/>
    </location>
</feature>
<sequence length="426" mass="43317">MSSPLPLVLVAVPAVALACQAGGWAARRLGQPPVIGEMAVGILLGPSLLGWLAPGVQHLLLPPAVLPYTSVLGNLALLVFLFLIGLELDLGSLRATRRAVASVAAGSILLPLALGSILALAMYPALAPPGVQQLPFVLFIATALSITAFPVLARILTDKGLTTTRLGTFALACAATDDALAWCLLIAVTSLATAGSPLDALTALALAAALTAALAAARPVVKRTLERAARTSDDLVTVLLVTGLLLTAYATDRIGVHPAIGAFLAGATVPRGVPAVERSAARLQAVVVPVLLPLFFVDIGLHTDLAALPAGQWGWAALVLAVAVTGKWVAAAGAARLAGCDWRWSALLGTLMNCRGITEIVVLGIGLQLGVISTNLFTIMVVIAVVTTAATAPLLDRLTRNAPDLTAPAPGGKPVTVLPESPGAAR</sequence>
<evidence type="ECO:0000259" key="9">
    <source>
        <dbReference type="Pfam" id="PF00999"/>
    </source>
</evidence>
<feature type="transmembrane region" description="Helical" evidence="8">
    <location>
        <begin position="100"/>
        <end position="124"/>
    </location>
</feature>
<keyword evidence="4 8" id="KW-1133">Transmembrane helix</keyword>
<accession>A0ABY6HZL4</accession>
<keyword evidence="5" id="KW-0406">Ion transport</keyword>
<feature type="domain" description="Cation/H+ exchanger transmembrane" evidence="9">
    <location>
        <begin position="23"/>
        <end position="395"/>
    </location>
</feature>
<evidence type="ECO:0000313" key="10">
    <source>
        <dbReference type="EMBL" id="UYQ60053.1"/>
    </source>
</evidence>
<evidence type="ECO:0000256" key="1">
    <source>
        <dbReference type="ARBA" id="ARBA00004141"/>
    </source>
</evidence>
<dbReference type="PANTHER" id="PTHR32468">
    <property type="entry name" value="CATION/H + ANTIPORTER"/>
    <property type="match status" value="1"/>
</dbReference>
<feature type="transmembrane region" description="Helical" evidence="8">
    <location>
        <begin position="33"/>
        <end position="53"/>
    </location>
</feature>
<dbReference type="PANTHER" id="PTHR32468:SF0">
    <property type="entry name" value="K(+)_H(+) ANTIPORTER 1"/>
    <property type="match status" value="1"/>
</dbReference>
<dbReference type="InterPro" id="IPR038770">
    <property type="entry name" value="Na+/solute_symporter_sf"/>
</dbReference>
<dbReference type="Pfam" id="PF00999">
    <property type="entry name" value="Na_H_Exchanger"/>
    <property type="match status" value="1"/>
</dbReference>
<reference evidence="10" key="1">
    <citation type="submission" date="2022-10" db="EMBL/GenBank/DDBJ databases">
        <title>Cytochrome P450 Catalyzes Benzene Ring Formation in the Biosynthesis of Trialkyl-Substituted Aromatic Polyketides.</title>
        <authorList>
            <person name="Zhao E."/>
            <person name="Ge H."/>
        </authorList>
    </citation>
    <scope>NUCLEOTIDE SEQUENCE</scope>
    <source>
        <strain evidence="10">NA0869</strain>
    </source>
</reference>
<evidence type="ECO:0000256" key="3">
    <source>
        <dbReference type="ARBA" id="ARBA00022692"/>
    </source>
</evidence>
<comment type="subcellular location">
    <subcellularLocation>
        <location evidence="1">Membrane</location>
        <topology evidence="1">Multi-pass membrane protein</topology>
    </subcellularLocation>
</comment>
<evidence type="ECO:0000256" key="8">
    <source>
        <dbReference type="SAM" id="Phobius"/>
    </source>
</evidence>
<evidence type="ECO:0000313" key="11">
    <source>
        <dbReference type="Proteomes" id="UP001163878"/>
    </source>
</evidence>
<evidence type="ECO:0000256" key="2">
    <source>
        <dbReference type="ARBA" id="ARBA00022448"/>
    </source>
</evidence>
<feature type="transmembrane region" description="Helical" evidence="8">
    <location>
        <begin position="136"/>
        <end position="157"/>
    </location>
</feature>
<feature type="transmembrane region" description="Helical" evidence="8">
    <location>
        <begin position="280"/>
        <end position="301"/>
    </location>
</feature>
<keyword evidence="2" id="KW-0813">Transport</keyword>
<evidence type="ECO:0000256" key="7">
    <source>
        <dbReference type="SAM" id="MobiDB-lite"/>
    </source>
</evidence>
<feature type="transmembrane region" description="Helical" evidence="8">
    <location>
        <begin position="200"/>
        <end position="221"/>
    </location>
</feature>
<dbReference type="InterPro" id="IPR050794">
    <property type="entry name" value="CPA2_transporter"/>
</dbReference>
<dbReference type="EMBL" id="CP107567">
    <property type="protein sequence ID" value="UYQ60053.1"/>
    <property type="molecule type" value="Genomic_DNA"/>
</dbReference>
<evidence type="ECO:0000256" key="6">
    <source>
        <dbReference type="ARBA" id="ARBA00023136"/>
    </source>
</evidence>
<dbReference type="Proteomes" id="UP001163878">
    <property type="component" value="Chromosome"/>
</dbReference>
<keyword evidence="11" id="KW-1185">Reference proteome</keyword>
<protein>
    <submittedName>
        <fullName evidence="10">Cation:proton antiporter</fullName>
    </submittedName>
</protein>
<keyword evidence="6 8" id="KW-0472">Membrane</keyword>
<dbReference type="InterPro" id="IPR006153">
    <property type="entry name" value="Cation/H_exchanger_TM"/>
</dbReference>
<dbReference type="RefSeq" id="WP_264241198.1">
    <property type="nucleotide sequence ID" value="NZ_CP107567.1"/>
</dbReference>
<name>A0ABY6HZL4_STRPE</name>
<dbReference type="Gene3D" id="1.20.1530.20">
    <property type="match status" value="1"/>
</dbReference>
<evidence type="ECO:0000256" key="4">
    <source>
        <dbReference type="ARBA" id="ARBA00022989"/>
    </source>
</evidence>
<feature type="transmembrane region" description="Helical" evidence="8">
    <location>
        <begin position="313"/>
        <end position="335"/>
    </location>
</feature>
<proteinExistence type="predicted"/>
<feature type="transmembrane region" description="Helical" evidence="8">
    <location>
        <begin position="169"/>
        <end position="194"/>
    </location>
</feature>
<keyword evidence="3 8" id="KW-0812">Transmembrane</keyword>
<organism evidence="10 11">
    <name type="scientific">Streptomyces peucetius</name>
    <dbReference type="NCBI Taxonomy" id="1950"/>
    <lineage>
        <taxon>Bacteria</taxon>
        <taxon>Bacillati</taxon>
        <taxon>Actinomycetota</taxon>
        <taxon>Actinomycetes</taxon>
        <taxon>Kitasatosporales</taxon>
        <taxon>Streptomycetaceae</taxon>
        <taxon>Streptomyces</taxon>
    </lineage>
</organism>
<feature type="transmembrane region" description="Helical" evidence="8">
    <location>
        <begin position="6"/>
        <end position="26"/>
    </location>
</feature>
<gene>
    <name evidence="10" type="ORF">OGH68_00150</name>
</gene>
<evidence type="ECO:0000256" key="5">
    <source>
        <dbReference type="ARBA" id="ARBA00023065"/>
    </source>
</evidence>